<evidence type="ECO:0000313" key="1">
    <source>
        <dbReference type="EMBL" id="CBY09250.1"/>
    </source>
</evidence>
<name>E4XCC5_OIKDI</name>
<protein>
    <submittedName>
        <fullName evidence="1">Uncharacterized protein</fullName>
    </submittedName>
</protein>
<gene>
    <name evidence="1" type="ORF">GSOID_T00007783001</name>
</gene>
<sequence length="70" mass="8407">MANSDDEIRQLDFERQRAMTEFKSKRDAEHKARFDEEQQRISQKIRDEVDRAEAQALEIARKKGLRIKVF</sequence>
<dbReference type="InParanoid" id="E4XCC5"/>
<reference evidence="1" key="1">
    <citation type="journal article" date="2010" name="Science">
        <title>Plasticity of animal genome architecture unmasked by rapid evolution of a pelagic tunicate.</title>
        <authorList>
            <person name="Denoeud F."/>
            <person name="Henriet S."/>
            <person name="Mungpakdee S."/>
            <person name="Aury J.M."/>
            <person name="Da Silva C."/>
            <person name="Brinkmann H."/>
            <person name="Mikhaleva J."/>
            <person name="Olsen L.C."/>
            <person name="Jubin C."/>
            <person name="Canestro C."/>
            <person name="Bouquet J.M."/>
            <person name="Danks G."/>
            <person name="Poulain J."/>
            <person name="Campsteijn C."/>
            <person name="Adamski M."/>
            <person name="Cross I."/>
            <person name="Yadetie F."/>
            <person name="Muffato M."/>
            <person name="Louis A."/>
            <person name="Butcher S."/>
            <person name="Tsagkogeorga G."/>
            <person name="Konrad A."/>
            <person name="Singh S."/>
            <person name="Jensen M.F."/>
            <person name="Cong E.H."/>
            <person name="Eikeseth-Otteraa H."/>
            <person name="Noel B."/>
            <person name="Anthouard V."/>
            <person name="Porcel B.M."/>
            <person name="Kachouri-Lafond R."/>
            <person name="Nishino A."/>
            <person name="Ugolini M."/>
            <person name="Chourrout P."/>
            <person name="Nishida H."/>
            <person name="Aasland R."/>
            <person name="Huzurbazar S."/>
            <person name="Westhof E."/>
            <person name="Delsuc F."/>
            <person name="Lehrach H."/>
            <person name="Reinhardt R."/>
            <person name="Weissenbach J."/>
            <person name="Roy S.W."/>
            <person name="Artiguenave F."/>
            <person name="Postlethwait J.H."/>
            <person name="Manak J.R."/>
            <person name="Thompson E.M."/>
            <person name="Jaillon O."/>
            <person name="Du Pasquier L."/>
            <person name="Boudinot P."/>
            <person name="Liberles D.A."/>
            <person name="Volff J.N."/>
            <person name="Philippe H."/>
            <person name="Lenhard B."/>
            <person name="Roest Crollius H."/>
            <person name="Wincker P."/>
            <person name="Chourrout D."/>
        </authorList>
    </citation>
    <scope>NUCLEOTIDE SEQUENCE [LARGE SCALE GENOMIC DNA]</scope>
</reference>
<accession>E4XCC5</accession>
<proteinExistence type="predicted"/>
<evidence type="ECO:0000313" key="2">
    <source>
        <dbReference type="Proteomes" id="UP000001307"/>
    </source>
</evidence>
<dbReference type="Proteomes" id="UP000001307">
    <property type="component" value="Unassembled WGS sequence"/>
</dbReference>
<dbReference type="EMBL" id="FN653035">
    <property type="protein sequence ID" value="CBY09250.1"/>
    <property type="molecule type" value="Genomic_DNA"/>
</dbReference>
<dbReference type="AlphaFoldDB" id="E4XCC5"/>
<organism evidence="1">
    <name type="scientific">Oikopleura dioica</name>
    <name type="common">Tunicate</name>
    <dbReference type="NCBI Taxonomy" id="34765"/>
    <lineage>
        <taxon>Eukaryota</taxon>
        <taxon>Metazoa</taxon>
        <taxon>Chordata</taxon>
        <taxon>Tunicata</taxon>
        <taxon>Appendicularia</taxon>
        <taxon>Copelata</taxon>
        <taxon>Oikopleuridae</taxon>
        <taxon>Oikopleura</taxon>
    </lineage>
</organism>
<keyword evidence="2" id="KW-1185">Reference proteome</keyword>